<dbReference type="PANTHER" id="PTHR43289">
    <property type="entry name" value="MITOGEN-ACTIVATED PROTEIN KINASE KINASE KINASE 20-RELATED"/>
    <property type="match status" value="1"/>
</dbReference>
<dbReference type="InterPro" id="IPR000719">
    <property type="entry name" value="Prot_kinase_dom"/>
</dbReference>
<evidence type="ECO:0000259" key="7">
    <source>
        <dbReference type="PROSITE" id="PS50011"/>
    </source>
</evidence>
<evidence type="ECO:0000256" key="3">
    <source>
        <dbReference type="ARBA" id="ARBA00022777"/>
    </source>
</evidence>
<feature type="region of interest" description="Disordered" evidence="6">
    <location>
        <begin position="1"/>
        <end position="45"/>
    </location>
</feature>
<evidence type="ECO:0000256" key="6">
    <source>
        <dbReference type="SAM" id="MobiDB-lite"/>
    </source>
</evidence>
<evidence type="ECO:0000313" key="9">
    <source>
        <dbReference type="Proteomes" id="UP000518300"/>
    </source>
</evidence>
<dbReference type="Proteomes" id="UP000518300">
    <property type="component" value="Unassembled WGS sequence"/>
</dbReference>
<dbReference type="InterPro" id="IPR011990">
    <property type="entry name" value="TPR-like_helical_dom_sf"/>
</dbReference>
<dbReference type="InterPro" id="IPR011009">
    <property type="entry name" value="Kinase-like_dom_sf"/>
</dbReference>
<dbReference type="SUPFAM" id="SSF56112">
    <property type="entry name" value="Protein kinase-like (PK-like)"/>
    <property type="match status" value="1"/>
</dbReference>
<evidence type="ECO:0000256" key="4">
    <source>
        <dbReference type="ARBA" id="ARBA00022840"/>
    </source>
</evidence>
<dbReference type="GO" id="GO:0004674">
    <property type="term" value="F:protein serine/threonine kinase activity"/>
    <property type="evidence" value="ECO:0007669"/>
    <property type="project" value="TreeGrafter"/>
</dbReference>
<proteinExistence type="predicted"/>
<dbReference type="RefSeq" id="WP_169343569.1">
    <property type="nucleotide sequence ID" value="NZ_JABBJJ010000015.1"/>
</dbReference>
<sequence length="1075" mass="119503">MPPPTTKAPPLEPTLAEAAAPSTATSPERLPSSRGGAESPLPQLERYEVHERVGRGGMGEVFKAFDRRLGRVVALKLIRGADPDRMMRFLREARAQARIHHPNVCTIYEASDVGGKAFIAMQFVQGQQLDRAASELSLVEKVEVMRVVATAIHEAHRLGIIHRDLKPSNIMLERGEDGRWRPLVMDFGLAYEVHQGHDLTSTGALMGTPSYMAPEQARGEVHNIDRRSDVYSLGATLYELLAGVAPFSDSTLMGTLAKVLHEEPPPLRARVPRLDSDLETIVLKCLSKEPEQRYSSARALAEDLGRYIDGEPILGRRPSLAHRLRRFSRKHRALVSVSAVSLASILMLSALGVYSSLQARHARQQSEERAAVAGQLGQQVKQIEWFLRTSHTLLLHDTGREHQLVREQMARIAALRHGLGAHGEGLVQYALGRGHLAMHELEAAREALTRARENGVDTPELHYALGRTLGELYHRLLEEARRRGGKDWAAGQQRLLEQQYLEPALQSLDRSRGLELESPFYLEGLIAFYRREYAGAAKAAEQAAAQSPWMYEARRLAGDVAHARAMEHLEQGAYDAARAGFEEAARLYERAVEDGRSDPRNHDALAEVWLQQSELDLRQGRSRKESLERALVASDKALQAAPLRAFGHTRKAYVLMNWYRVMNFQGGGLDPKPILAEWLATASRAVELDPRDVYAHDTLGLSHYMRGLQQAREGKDPNPAWDEAIASLTRAIELEPNYPWGLNDLGNVHRWRGNHQREHGQDPRSAYVEAERYFLRATQSDPKYLFAFVNLADLYNAMASDSVSRGEDPRAEVRKALEAAWQALAIDARFYAALNIVALAELTQARHQLGSGGDPRASLERAASSLARSIELNPAHGRTQLYRAMGHLLAMTYALQRNEDPGPALAAGRAALVEAYRLDPRCVDCRVEGARLALAEADWAKRSARGELPHLRRAFAEARRAVELHAYNESHEVLARVSWRLAEVLPRGEASAALTQGLEQVALALRLDPRSAHAHATHGRLLLARARLLDEKSQRGDTALRARDALARALELNPLLQRELEAPAREAEALLAPAE</sequence>
<evidence type="ECO:0000256" key="1">
    <source>
        <dbReference type="ARBA" id="ARBA00022679"/>
    </source>
</evidence>
<dbReference type="PANTHER" id="PTHR43289:SF6">
    <property type="entry name" value="SERINE_THREONINE-PROTEIN KINASE NEKL-3"/>
    <property type="match status" value="1"/>
</dbReference>
<dbReference type="AlphaFoldDB" id="A0A848LDE2"/>
<dbReference type="Gene3D" id="1.10.510.10">
    <property type="entry name" value="Transferase(Phosphotransferase) domain 1"/>
    <property type="match status" value="1"/>
</dbReference>
<dbReference type="SMART" id="SM00220">
    <property type="entry name" value="S_TKc"/>
    <property type="match status" value="1"/>
</dbReference>
<dbReference type="SUPFAM" id="SSF48452">
    <property type="entry name" value="TPR-like"/>
    <property type="match status" value="2"/>
</dbReference>
<dbReference type="PROSITE" id="PS00108">
    <property type="entry name" value="PROTEIN_KINASE_ST"/>
    <property type="match status" value="1"/>
</dbReference>
<evidence type="ECO:0000256" key="5">
    <source>
        <dbReference type="PROSITE-ProRule" id="PRU10141"/>
    </source>
</evidence>
<keyword evidence="4 5" id="KW-0067">ATP-binding</keyword>
<dbReference type="PROSITE" id="PS50011">
    <property type="entry name" value="PROTEIN_KINASE_DOM"/>
    <property type="match status" value="1"/>
</dbReference>
<dbReference type="GO" id="GO:0005524">
    <property type="term" value="F:ATP binding"/>
    <property type="evidence" value="ECO:0007669"/>
    <property type="project" value="UniProtKB-UniRule"/>
</dbReference>
<comment type="caution">
    <text evidence="8">The sequence shown here is derived from an EMBL/GenBank/DDBJ whole genome shotgun (WGS) entry which is preliminary data.</text>
</comment>
<accession>A0A848LDE2</accession>
<keyword evidence="2 5" id="KW-0547">Nucleotide-binding</keyword>
<evidence type="ECO:0000313" key="8">
    <source>
        <dbReference type="EMBL" id="NMO14271.1"/>
    </source>
</evidence>
<feature type="domain" description="Protein kinase" evidence="7">
    <location>
        <begin position="47"/>
        <end position="314"/>
    </location>
</feature>
<dbReference type="CDD" id="cd14014">
    <property type="entry name" value="STKc_PknB_like"/>
    <property type="match status" value="1"/>
</dbReference>
<gene>
    <name evidence="8" type="ORF">HG543_05285</name>
</gene>
<feature type="compositionally biased region" description="Low complexity" evidence="6">
    <location>
        <begin position="13"/>
        <end position="28"/>
    </location>
</feature>
<dbReference type="PROSITE" id="PS00107">
    <property type="entry name" value="PROTEIN_KINASE_ATP"/>
    <property type="match status" value="1"/>
</dbReference>
<dbReference type="Gene3D" id="1.25.40.10">
    <property type="entry name" value="Tetratricopeptide repeat domain"/>
    <property type="match status" value="2"/>
</dbReference>
<evidence type="ECO:0000256" key="2">
    <source>
        <dbReference type="ARBA" id="ARBA00022741"/>
    </source>
</evidence>
<keyword evidence="9" id="KW-1185">Reference proteome</keyword>
<dbReference type="Gene3D" id="3.30.200.20">
    <property type="entry name" value="Phosphorylase Kinase, domain 1"/>
    <property type="match status" value="1"/>
</dbReference>
<reference evidence="8 9" key="1">
    <citation type="submission" date="2020-04" db="EMBL/GenBank/DDBJ databases">
        <title>Draft genome of Pyxidicoccus fallax type strain.</title>
        <authorList>
            <person name="Whitworth D.E."/>
        </authorList>
    </citation>
    <scope>NUCLEOTIDE SEQUENCE [LARGE SCALE GENOMIC DNA]</scope>
    <source>
        <strain evidence="8 9">DSM 14698</strain>
    </source>
</reference>
<feature type="binding site" evidence="5">
    <location>
        <position position="76"/>
    </location>
    <ligand>
        <name>ATP</name>
        <dbReference type="ChEBI" id="CHEBI:30616"/>
    </ligand>
</feature>
<dbReference type="EMBL" id="JABBJJ010000015">
    <property type="protein sequence ID" value="NMO14271.1"/>
    <property type="molecule type" value="Genomic_DNA"/>
</dbReference>
<dbReference type="InterPro" id="IPR017441">
    <property type="entry name" value="Protein_kinase_ATP_BS"/>
</dbReference>
<protein>
    <submittedName>
        <fullName evidence="8">Protein kinase</fullName>
    </submittedName>
</protein>
<keyword evidence="1" id="KW-0808">Transferase</keyword>
<feature type="compositionally biased region" description="Pro residues" evidence="6">
    <location>
        <begin position="1"/>
        <end position="12"/>
    </location>
</feature>
<dbReference type="InterPro" id="IPR008271">
    <property type="entry name" value="Ser/Thr_kinase_AS"/>
</dbReference>
<name>A0A848LDE2_9BACT</name>
<organism evidence="8 9">
    <name type="scientific">Pyxidicoccus fallax</name>
    <dbReference type="NCBI Taxonomy" id="394095"/>
    <lineage>
        <taxon>Bacteria</taxon>
        <taxon>Pseudomonadati</taxon>
        <taxon>Myxococcota</taxon>
        <taxon>Myxococcia</taxon>
        <taxon>Myxococcales</taxon>
        <taxon>Cystobacterineae</taxon>
        <taxon>Myxococcaceae</taxon>
        <taxon>Pyxidicoccus</taxon>
    </lineage>
</organism>
<keyword evidence="3 8" id="KW-0418">Kinase</keyword>
<dbReference type="Pfam" id="PF00069">
    <property type="entry name" value="Pkinase"/>
    <property type="match status" value="1"/>
</dbReference>